<dbReference type="eggNOG" id="ENOG502T7TV">
    <property type="taxonomic scope" value="Eukaryota"/>
</dbReference>
<dbReference type="PANTHER" id="PTHR39430">
    <property type="entry name" value="MEMBRANE-ASSOCIATED PROTEASE-RELATED"/>
    <property type="match status" value="1"/>
</dbReference>
<feature type="transmembrane region" description="Helical" evidence="1">
    <location>
        <begin position="243"/>
        <end position="260"/>
    </location>
</feature>
<evidence type="ECO:0000313" key="2">
    <source>
        <dbReference type="EMBL" id="EJK70715.1"/>
    </source>
</evidence>
<dbReference type="AlphaFoldDB" id="K0SZ96"/>
<keyword evidence="3" id="KW-1185">Reference proteome</keyword>
<evidence type="ECO:0000256" key="1">
    <source>
        <dbReference type="SAM" id="Phobius"/>
    </source>
</evidence>
<keyword evidence="1" id="KW-1133">Transmembrane helix</keyword>
<accession>K0SZ96</accession>
<dbReference type="Proteomes" id="UP000266841">
    <property type="component" value="Unassembled WGS sequence"/>
</dbReference>
<organism evidence="2 3">
    <name type="scientific">Thalassiosira oceanica</name>
    <name type="common">Marine diatom</name>
    <dbReference type="NCBI Taxonomy" id="159749"/>
    <lineage>
        <taxon>Eukaryota</taxon>
        <taxon>Sar</taxon>
        <taxon>Stramenopiles</taxon>
        <taxon>Ochrophyta</taxon>
        <taxon>Bacillariophyta</taxon>
        <taxon>Coscinodiscophyceae</taxon>
        <taxon>Thalassiosirophycidae</taxon>
        <taxon>Thalassiosirales</taxon>
        <taxon>Thalassiosiraceae</taxon>
        <taxon>Thalassiosira</taxon>
    </lineage>
</organism>
<keyword evidence="1" id="KW-0812">Transmembrane</keyword>
<protein>
    <submittedName>
        <fullName evidence="2">Uncharacterized protein</fullName>
    </submittedName>
</protein>
<dbReference type="PANTHER" id="PTHR39430:SF1">
    <property type="entry name" value="PROTEASE"/>
    <property type="match status" value="1"/>
</dbReference>
<dbReference type="OrthoDB" id="10258210at2759"/>
<feature type="transmembrane region" description="Helical" evidence="1">
    <location>
        <begin position="174"/>
        <end position="194"/>
    </location>
</feature>
<dbReference type="EMBL" id="AGNL01008134">
    <property type="protein sequence ID" value="EJK70715.1"/>
    <property type="molecule type" value="Genomic_DNA"/>
</dbReference>
<gene>
    <name evidence="2" type="ORF">THAOC_07904</name>
</gene>
<keyword evidence="1" id="KW-0472">Membrane</keyword>
<name>K0SZ96_THAOC</name>
<feature type="transmembrane region" description="Helical" evidence="1">
    <location>
        <begin position="129"/>
        <end position="154"/>
    </location>
</feature>
<comment type="caution">
    <text evidence="2">The sequence shown here is derived from an EMBL/GenBank/DDBJ whole genome shotgun (WGS) entry which is preliminary data.</text>
</comment>
<evidence type="ECO:0000313" key="3">
    <source>
        <dbReference type="Proteomes" id="UP000266841"/>
    </source>
</evidence>
<reference evidence="2 3" key="1">
    <citation type="journal article" date="2012" name="Genome Biol.">
        <title>Genome and low-iron response of an oceanic diatom adapted to chronic iron limitation.</title>
        <authorList>
            <person name="Lommer M."/>
            <person name="Specht M."/>
            <person name="Roy A.S."/>
            <person name="Kraemer L."/>
            <person name="Andreson R."/>
            <person name="Gutowska M.A."/>
            <person name="Wolf J."/>
            <person name="Bergner S.V."/>
            <person name="Schilhabel M.B."/>
            <person name="Klostermeier U.C."/>
            <person name="Beiko R.G."/>
            <person name="Rosenstiel P."/>
            <person name="Hippler M."/>
            <person name="Laroche J."/>
        </authorList>
    </citation>
    <scope>NUCLEOTIDE SEQUENCE [LARGE SCALE GENOMIC DNA]</scope>
    <source>
        <strain evidence="2 3">CCMP1005</strain>
    </source>
</reference>
<sequence>MICSSSPFAVGPRPRASTIVSFGDIGLDLSSPRRAGTDLLYGFLVGSIGVTLIFAIELRQGWIKIISHCSTAAPGEVFAVNFLWDILFHVSVSTNEEVFLRSWMFVLGCRGIASSMIGEGYNAMTAVNVSIAASTLWCSDALTLLLSFVSLIRYHYMTGASSRQSQINLFVGEVFGYFNVIASGSIWLGIGWHFGWNIFMGPILGRSMSGIPMSCAVFDVIPKPGKSFECLHGGEFGPEQGVLAPWAYGFCMVLILLWYGTGGMTEWRNQIIEFVLQ</sequence>
<feature type="transmembrane region" description="Helical" evidence="1">
    <location>
        <begin position="39"/>
        <end position="58"/>
    </location>
</feature>
<proteinExistence type="predicted"/>